<dbReference type="CDD" id="cd00143">
    <property type="entry name" value="PP2Cc"/>
    <property type="match status" value="1"/>
</dbReference>
<dbReference type="NCBIfam" id="NF033484">
    <property type="entry name" value="Stp1_PP2C_phos"/>
    <property type="match status" value="1"/>
</dbReference>
<accession>A0A0B2JRY4</accession>
<gene>
    <name evidence="2" type="ORF">NZ47_12650</name>
</gene>
<dbReference type="STRING" id="82374.NZ47_12650"/>
<dbReference type="AlphaFoldDB" id="A0A0B2JRY4"/>
<sequence length="237" mass="25398">MLKVSQATDIGLVRELNEDSILVGPKDVFVVADGMGGHVAGEIASHIFTATVENKLSSEDTILDQDGLRYLVIDGNDAIFECTQENPERSGMGTTATLLHIEEKSAFWAHVGDSRLYRLRNGELKQITSDHTYVAELLANGSISADEAKDHPNKNMLLRAVGVDPVVKVDTGEMGLQSGDVFLLCSDGLTNMVTLPDIQATLDKGDCPDKAAVLVEQAKAAGGLDNISAIVVEYNEN</sequence>
<dbReference type="SMART" id="SM00331">
    <property type="entry name" value="PP2C_SIG"/>
    <property type="match status" value="1"/>
</dbReference>
<dbReference type="Gene3D" id="3.60.40.10">
    <property type="entry name" value="PPM-type phosphatase domain"/>
    <property type="match status" value="1"/>
</dbReference>
<keyword evidence="3" id="KW-1185">Reference proteome</keyword>
<dbReference type="GO" id="GO:0004722">
    <property type="term" value="F:protein serine/threonine phosphatase activity"/>
    <property type="evidence" value="ECO:0007669"/>
    <property type="project" value="InterPro"/>
</dbReference>
<dbReference type="Pfam" id="PF13672">
    <property type="entry name" value="PP2C_2"/>
    <property type="match status" value="1"/>
</dbReference>
<dbReference type="Proteomes" id="UP000030993">
    <property type="component" value="Unassembled WGS sequence"/>
</dbReference>
<dbReference type="InterPro" id="IPR036457">
    <property type="entry name" value="PPM-type-like_dom_sf"/>
</dbReference>
<evidence type="ECO:0000313" key="3">
    <source>
        <dbReference type="Proteomes" id="UP000030993"/>
    </source>
</evidence>
<feature type="domain" description="PPM-type phosphatase" evidence="1">
    <location>
        <begin position="3"/>
        <end position="234"/>
    </location>
</feature>
<dbReference type="SUPFAM" id="SSF81606">
    <property type="entry name" value="PP2C-like"/>
    <property type="match status" value="1"/>
</dbReference>
<reference evidence="2 3" key="1">
    <citation type="journal article" date="2013" name="PLoS ONE">
        <title>Identification and characterization of three novel lipases belonging to families II and V from Anaerovibrio lipolyticus 5ST.</title>
        <authorList>
            <person name="Prive F."/>
            <person name="Kaderbhai N.N."/>
            <person name="Girdwood S."/>
            <person name="Worgan H.J."/>
            <person name="Pinloche E."/>
            <person name="Scollan N.D."/>
            <person name="Huws S.A."/>
            <person name="Newbold C.J."/>
        </authorList>
    </citation>
    <scope>NUCLEOTIDE SEQUENCE [LARGE SCALE GENOMIC DNA]</scope>
    <source>
        <strain evidence="2 3">5S</strain>
    </source>
</reference>
<organism evidence="2 3">
    <name type="scientific">Anaerovibrio lipolyticus</name>
    <dbReference type="NCBI Taxonomy" id="82374"/>
    <lineage>
        <taxon>Bacteria</taxon>
        <taxon>Bacillati</taxon>
        <taxon>Bacillota</taxon>
        <taxon>Negativicutes</taxon>
        <taxon>Selenomonadales</taxon>
        <taxon>Selenomonadaceae</taxon>
        <taxon>Anaerovibrio</taxon>
    </lineage>
</organism>
<dbReference type="PROSITE" id="PS51746">
    <property type="entry name" value="PPM_2"/>
    <property type="match status" value="1"/>
</dbReference>
<proteinExistence type="predicted"/>
<evidence type="ECO:0000313" key="2">
    <source>
        <dbReference type="EMBL" id="KHM49538.1"/>
    </source>
</evidence>
<protein>
    <recommendedName>
        <fullName evidence="1">PPM-type phosphatase domain-containing protein</fullName>
    </recommendedName>
</protein>
<dbReference type="InterPro" id="IPR015655">
    <property type="entry name" value="PP2C"/>
</dbReference>
<dbReference type="EMBL" id="JSCE01000236">
    <property type="protein sequence ID" value="KHM49538.1"/>
    <property type="molecule type" value="Genomic_DNA"/>
</dbReference>
<dbReference type="InterPro" id="IPR001932">
    <property type="entry name" value="PPM-type_phosphatase-like_dom"/>
</dbReference>
<evidence type="ECO:0000259" key="1">
    <source>
        <dbReference type="PROSITE" id="PS51746"/>
    </source>
</evidence>
<name>A0A0B2JRY4_9FIRM</name>
<comment type="caution">
    <text evidence="2">The sequence shown here is derived from an EMBL/GenBank/DDBJ whole genome shotgun (WGS) entry which is preliminary data.</text>
</comment>
<dbReference type="PANTHER" id="PTHR47992">
    <property type="entry name" value="PROTEIN PHOSPHATASE"/>
    <property type="match status" value="1"/>
</dbReference>
<dbReference type="eggNOG" id="COG0631">
    <property type="taxonomic scope" value="Bacteria"/>
</dbReference>
<dbReference type="SMART" id="SM00332">
    <property type="entry name" value="PP2Cc"/>
    <property type="match status" value="1"/>
</dbReference>